<dbReference type="Proteomes" id="UP000593842">
    <property type="component" value="Chromosome"/>
</dbReference>
<dbReference type="EMBL" id="AP024085">
    <property type="protein sequence ID" value="BCL58899.1"/>
    <property type="molecule type" value="Genomic_DNA"/>
</dbReference>
<evidence type="ECO:0000313" key="2">
    <source>
        <dbReference type="Proteomes" id="UP000593842"/>
    </source>
</evidence>
<dbReference type="KEGG" id="fit:Fi14EGH31_26110"/>
<name>A0A7I8E1W1_9FIRM</name>
<dbReference type="AlphaFoldDB" id="A0A7I8E1W1"/>
<gene>
    <name evidence="1" type="ORF">Fi14EGH31_26110</name>
</gene>
<reference evidence="2" key="1">
    <citation type="submission" date="2020-09" db="EMBL/GenBank/DDBJ databases">
        <title>Complete genome sequencing of Faecalibacillus intestinalis strain 14EGH31.</title>
        <authorList>
            <person name="Sakamoto M."/>
            <person name="Murakami T."/>
            <person name="Mori H."/>
        </authorList>
    </citation>
    <scope>NUCLEOTIDE SEQUENCE [LARGE SCALE GENOMIC DNA]</scope>
    <source>
        <strain evidence="2">14EGH31</strain>
    </source>
</reference>
<evidence type="ECO:0000313" key="1">
    <source>
        <dbReference type="EMBL" id="BCL58899.1"/>
    </source>
</evidence>
<organism evidence="1 2">
    <name type="scientific">Faecalibacillus intestinalis</name>
    <dbReference type="NCBI Taxonomy" id="1982626"/>
    <lineage>
        <taxon>Bacteria</taxon>
        <taxon>Bacillati</taxon>
        <taxon>Bacillota</taxon>
        <taxon>Erysipelotrichia</taxon>
        <taxon>Erysipelotrichales</taxon>
        <taxon>Coprobacillaceae</taxon>
        <taxon>Faecalibacillus</taxon>
    </lineage>
</organism>
<protein>
    <submittedName>
        <fullName evidence="1">Uncharacterized protein</fullName>
    </submittedName>
</protein>
<proteinExistence type="predicted"/>
<sequence length="43" mass="4930">MINYLIEKYFALLGGVAYSSASSESLLNLYEFKKPEQLKDLNK</sequence>
<dbReference type="RefSeq" id="WP_267905635.1">
    <property type="nucleotide sequence ID" value="NZ_AP024085.1"/>
</dbReference>
<accession>A0A7I8E1W1</accession>
<dbReference type="GeneID" id="76833194"/>